<organism evidence="2 3">
    <name type="scientific">Triticum urartu</name>
    <name type="common">Red wild einkorn</name>
    <name type="synonym">Crithodium urartu</name>
    <dbReference type="NCBI Taxonomy" id="4572"/>
    <lineage>
        <taxon>Eukaryota</taxon>
        <taxon>Viridiplantae</taxon>
        <taxon>Streptophyta</taxon>
        <taxon>Embryophyta</taxon>
        <taxon>Tracheophyta</taxon>
        <taxon>Spermatophyta</taxon>
        <taxon>Magnoliopsida</taxon>
        <taxon>Liliopsida</taxon>
        <taxon>Poales</taxon>
        <taxon>Poaceae</taxon>
        <taxon>BOP clade</taxon>
        <taxon>Pooideae</taxon>
        <taxon>Triticodae</taxon>
        <taxon>Triticeae</taxon>
        <taxon>Triticinae</taxon>
        <taxon>Triticum</taxon>
    </lineage>
</organism>
<reference evidence="3" key="1">
    <citation type="journal article" date="2013" name="Nature">
        <title>Draft genome of the wheat A-genome progenitor Triticum urartu.</title>
        <authorList>
            <person name="Ling H.Q."/>
            <person name="Zhao S."/>
            <person name="Liu D."/>
            <person name="Wang J."/>
            <person name="Sun H."/>
            <person name="Zhang C."/>
            <person name="Fan H."/>
            <person name="Li D."/>
            <person name="Dong L."/>
            <person name="Tao Y."/>
            <person name="Gao C."/>
            <person name="Wu H."/>
            <person name="Li Y."/>
            <person name="Cui Y."/>
            <person name="Guo X."/>
            <person name="Zheng S."/>
            <person name="Wang B."/>
            <person name="Yu K."/>
            <person name="Liang Q."/>
            <person name="Yang W."/>
            <person name="Lou X."/>
            <person name="Chen J."/>
            <person name="Feng M."/>
            <person name="Jian J."/>
            <person name="Zhang X."/>
            <person name="Luo G."/>
            <person name="Jiang Y."/>
            <person name="Liu J."/>
            <person name="Wang Z."/>
            <person name="Sha Y."/>
            <person name="Zhang B."/>
            <person name="Wu H."/>
            <person name="Tang D."/>
            <person name="Shen Q."/>
            <person name="Xue P."/>
            <person name="Zou S."/>
            <person name="Wang X."/>
            <person name="Liu X."/>
            <person name="Wang F."/>
            <person name="Yang Y."/>
            <person name="An X."/>
            <person name="Dong Z."/>
            <person name="Zhang K."/>
            <person name="Zhang X."/>
            <person name="Luo M.C."/>
            <person name="Dvorak J."/>
            <person name="Tong Y."/>
            <person name="Wang J."/>
            <person name="Yang H."/>
            <person name="Li Z."/>
            <person name="Wang D."/>
            <person name="Zhang A."/>
            <person name="Wang J."/>
        </authorList>
    </citation>
    <scope>NUCLEOTIDE SEQUENCE</scope>
    <source>
        <strain evidence="3">cv. G1812</strain>
    </source>
</reference>
<dbReference type="AlphaFoldDB" id="A0A8R7V5Z8"/>
<sequence>MIPCPRCLREVVSDITVSGKRPGNCYYWCVLWTSRQCEFFEWQENYHLILRSGRSRSLAPPPSSSVHGLQHRPARMDVI</sequence>
<dbReference type="Gramene" id="TuG1812G0700004949.01.T01">
    <property type="protein sequence ID" value="TuG1812G0700004949.01.T01"/>
    <property type="gene ID" value="TuG1812G0700004949.01"/>
</dbReference>
<dbReference type="EnsemblPlants" id="TuG1812G0700004949.01.T01">
    <property type="protein sequence ID" value="TuG1812G0700004949.01.T01"/>
    <property type="gene ID" value="TuG1812G0700004949.01"/>
</dbReference>
<feature type="region of interest" description="Disordered" evidence="1">
    <location>
        <begin position="54"/>
        <end position="79"/>
    </location>
</feature>
<protein>
    <submittedName>
        <fullName evidence="2">Uncharacterized protein</fullName>
    </submittedName>
</protein>
<evidence type="ECO:0000313" key="3">
    <source>
        <dbReference type="Proteomes" id="UP000015106"/>
    </source>
</evidence>
<evidence type="ECO:0000256" key="1">
    <source>
        <dbReference type="SAM" id="MobiDB-lite"/>
    </source>
</evidence>
<name>A0A8R7V5Z8_TRIUA</name>
<dbReference type="Proteomes" id="UP000015106">
    <property type="component" value="Chromosome 7"/>
</dbReference>
<keyword evidence="3" id="KW-1185">Reference proteome</keyword>
<accession>A0A8R7V5Z8</accession>
<reference evidence="2" key="3">
    <citation type="submission" date="2022-06" db="UniProtKB">
        <authorList>
            <consortium name="EnsemblPlants"/>
        </authorList>
    </citation>
    <scope>IDENTIFICATION</scope>
</reference>
<evidence type="ECO:0000313" key="2">
    <source>
        <dbReference type="EnsemblPlants" id="TuG1812G0700004949.01.T01"/>
    </source>
</evidence>
<proteinExistence type="predicted"/>
<reference evidence="2" key="2">
    <citation type="submission" date="2018-03" db="EMBL/GenBank/DDBJ databases">
        <title>The Triticum urartu genome reveals the dynamic nature of wheat genome evolution.</title>
        <authorList>
            <person name="Ling H."/>
            <person name="Ma B."/>
            <person name="Shi X."/>
            <person name="Liu H."/>
            <person name="Dong L."/>
            <person name="Sun H."/>
            <person name="Cao Y."/>
            <person name="Gao Q."/>
            <person name="Zheng S."/>
            <person name="Li Y."/>
            <person name="Yu Y."/>
            <person name="Du H."/>
            <person name="Qi M."/>
            <person name="Li Y."/>
            <person name="Yu H."/>
            <person name="Cui Y."/>
            <person name="Wang N."/>
            <person name="Chen C."/>
            <person name="Wu H."/>
            <person name="Zhao Y."/>
            <person name="Zhang J."/>
            <person name="Li Y."/>
            <person name="Zhou W."/>
            <person name="Zhang B."/>
            <person name="Hu W."/>
            <person name="Eijk M."/>
            <person name="Tang J."/>
            <person name="Witsenboer H."/>
            <person name="Zhao S."/>
            <person name="Li Z."/>
            <person name="Zhang A."/>
            <person name="Wang D."/>
            <person name="Liang C."/>
        </authorList>
    </citation>
    <scope>NUCLEOTIDE SEQUENCE [LARGE SCALE GENOMIC DNA]</scope>
    <source>
        <strain evidence="2">cv. G1812</strain>
    </source>
</reference>